<gene>
    <name evidence="1" type="ORF">BKA03_001526</name>
</gene>
<evidence type="ECO:0000313" key="1">
    <source>
        <dbReference type="EMBL" id="NYI41407.1"/>
    </source>
</evidence>
<dbReference type="AlphaFoldDB" id="A0A7Y9Z9R4"/>
<dbReference type="EMBL" id="JACBZO010000001">
    <property type="protein sequence ID" value="NYI41407.1"/>
    <property type="molecule type" value="Genomic_DNA"/>
</dbReference>
<dbReference type="Proteomes" id="UP000547973">
    <property type="component" value="Unassembled WGS sequence"/>
</dbReference>
<keyword evidence="2" id="KW-1185">Reference proteome</keyword>
<reference evidence="1 2" key="1">
    <citation type="submission" date="2020-07" db="EMBL/GenBank/DDBJ databases">
        <title>Sequencing the genomes of 1000 actinobacteria strains.</title>
        <authorList>
            <person name="Klenk H.-P."/>
        </authorList>
    </citation>
    <scope>NUCLEOTIDE SEQUENCE [LARGE SCALE GENOMIC DNA]</scope>
    <source>
        <strain evidence="1 2">DSM 19970</strain>
    </source>
</reference>
<comment type="caution">
    <text evidence="1">The sequence shown here is derived from an EMBL/GenBank/DDBJ whole genome shotgun (WGS) entry which is preliminary data.</text>
</comment>
<sequence>MKIVRAIADWRFVRFLQFHARREFAAARVGSGAGLVLYSISVRSVSVAGLRVWVYELLAGVPRPAGTGDH</sequence>
<protein>
    <submittedName>
        <fullName evidence="1">Uncharacterized protein</fullName>
    </submittedName>
</protein>
<organism evidence="1 2">
    <name type="scientific">Demequina lutea</name>
    <dbReference type="NCBI Taxonomy" id="431489"/>
    <lineage>
        <taxon>Bacteria</taxon>
        <taxon>Bacillati</taxon>
        <taxon>Actinomycetota</taxon>
        <taxon>Actinomycetes</taxon>
        <taxon>Micrococcales</taxon>
        <taxon>Demequinaceae</taxon>
        <taxon>Demequina</taxon>
    </lineage>
</organism>
<accession>A0A7Y9Z9R4</accession>
<name>A0A7Y9Z9R4_9MICO</name>
<proteinExistence type="predicted"/>
<evidence type="ECO:0000313" key="2">
    <source>
        <dbReference type="Proteomes" id="UP000547973"/>
    </source>
</evidence>